<organism evidence="2 3">
    <name type="scientific">Novosphingobium resinovorum</name>
    <dbReference type="NCBI Taxonomy" id="158500"/>
    <lineage>
        <taxon>Bacteria</taxon>
        <taxon>Pseudomonadati</taxon>
        <taxon>Pseudomonadota</taxon>
        <taxon>Alphaproteobacteria</taxon>
        <taxon>Sphingomonadales</taxon>
        <taxon>Sphingomonadaceae</taxon>
        <taxon>Novosphingobium</taxon>
    </lineage>
</organism>
<evidence type="ECO:0000313" key="3">
    <source>
        <dbReference type="Proteomes" id="UP000094626"/>
    </source>
</evidence>
<keyword evidence="2" id="KW-0614">Plasmid</keyword>
<dbReference type="OrthoDB" id="7471677at2"/>
<reference evidence="3" key="1">
    <citation type="journal article" date="2017" name="J. Biotechnol.">
        <title>Complete genome sequence of Novosphingobium resinovorum SA1, a versatile xenobiotic-degrading bacterium capable of utilizing sulfanilic acid.</title>
        <authorList>
            <person name="Hegedus B."/>
            <person name="Kos P.B."/>
            <person name="Balint B."/>
            <person name="Maroti G."/>
            <person name="Gan H.M."/>
            <person name="Perei K."/>
            <person name="Rakhely G."/>
        </authorList>
    </citation>
    <scope>NUCLEOTIDE SEQUENCE [LARGE SCALE GENOMIC DNA]</scope>
    <source>
        <strain evidence="3">SA1</strain>
    </source>
</reference>
<dbReference type="AlphaFoldDB" id="A0A1D8ADU8"/>
<evidence type="ECO:0000256" key="1">
    <source>
        <dbReference type="SAM" id="SignalP"/>
    </source>
</evidence>
<name>A0A1D8ADU8_9SPHN</name>
<evidence type="ECO:0000313" key="2">
    <source>
        <dbReference type="EMBL" id="AOR80294.1"/>
    </source>
</evidence>
<protein>
    <submittedName>
        <fullName evidence="2">Uncharacterized protein</fullName>
    </submittedName>
</protein>
<dbReference type="EMBL" id="CP017077">
    <property type="protein sequence ID" value="AOR80294.1"/>
    <property type="molecule type" value="Genomic_DNA"/>
</dbReference>
<proteinExistence type="predicted"/>
<dbReference type="KEGG" id="nre:BES08_25660"/>
<feature type="signal peptide" evidence="1">
    <location>
        <begin position="1"/>
        <end position="26"/>
    </location>
</feature>
<sequence>MLNCQKIRILAAASITAMLVPNSSLAAGPAAQPDFFGAALCEPAYSFGLATQLYEEAEKLGRPDTSVLGAIYALPTPIEREGLTARAAVFAGTSIGVLLDGEVAEQAAQRYHLVRENNHLLGASKRGFSRELPDDRQAMKDLGIISIVARESGALHRKTLLACEFVSHEDRKALQSLEVEKGR</sequence>
<geneLocation type="plasmid" evidence="2 3">
    <name>pSA2</name>
</geneLocation>
<keyword evidence="3" id="KW-1185">Reference proteome</keyword>
<dbReference type="Proteomes" id="UP000094626">
    <property type="component" value="Plasmid pSA2"/>
</dbReference>
<accession>A0A1D8ADU8</accession>
<keyword evidence="1" id="KW-0732">Signal</keyword>
<dbReference type="RefSeq" id="WP_069709702.1">
    <property type="nucleotide sequence ID" value="NZ_CP017077.1"/>
</dbReference>
<feature type="chain" id="PRO_5009104897" evidence="1">
    <location>
        <begin position="27"/>
        <end position="183"/>
    </location>
</feature>
<gene>
    <name evidence="2" type="ORF">BES08_25660</name>
</gene>